<name>A0ABX8WBH0_9HYPH</name>
<sequence>MAYGDVKITRFNMHQLPPYERMQYLRERRAAAAEVAQKNASTANSFASIQSNNATEMGNLISKMAMQRISKTA</sequence>
<keyword evidence="2" id="KW-1185">Reference proteome</keyword>
<gene>
    <name evidence="1" type="ORF">K1X15_12610</name>
</gene>
<protein>
    <submittedName>
        <fullName evidence="1">Uncharacterized protein</fullName>
    </submittedName>
</protein>
<evidence type="ECO:0000313" key="1">
    <source>
        <dbReference type="EMBL" id="QYO75480.1"/>
    </source>
</evidence>
<organism evidence="1 2">
    <name type="scientific">Devosia salina</name>
    <dbReference type="NCBI Taxonomy" id="2860336"/>
    <lineage>
        <taxon>Bacteria</taxon>
        <taxon>Pseudomonadati</taxon>
        <taxon>Pseudomonadota</taxon>
        <taxon>Alphaproteobacteria</taxon>
        <taxon>Hyphomicrobiales</taxon>
        <taxon>Devosiaceae</taxon>
        <taxon>Devosia</taxon>
    </lineage>
</organism>
<accession>A0ABX8WBH0</accession>
<dbReference type="RefSeq" id="WP_220303979.1">
    <property type="nucleotide sequence ID" value="NZ_CP080590.1"/>
</dbReference>
<evidence type="ECO:0000313" key="2">
    <source>
        <dbReference type="Proteomes" id="UP000825799"/>
    </source>
</evidence>
<reference evidence="1 2" key="1">
    <citation type="submission" date="2021-08" db="EMBL/GenBank/DDBJ databases">
        <title>Devosia salina sp. nov., isolated from the South China Sea sediment.</title>
        <authorList>
            <person name="Zhou Z."/>
        </authorList>
    </citation>
    <scope>NUCLEOTIDE SEQUENCE [LARGE SCALE GENOMIC DNA]</scope>
    <source>
        <strain evidence="1 2">SCS-3</strain>
    </source>
</reference>
<dbReference type="EMBL" id="CP080590">
    <property type="protein sequence ID" value="QYO75480.1"/>
    <property type="molecule type" value="Genomic_DNA"/>
</dbReference>
<proteinExistence type="predicted"/>
<dbReference type="Proteomes" id="UP000825799">
    <property type="component" value="Chromosome"/>
</dbReference>